<dbReference type="GO" id="GO:0005737">
    <property type="term" value="C:cytoplasm"/>
    <property type="evidence" value="ECO:0007669"/>
    <property type="project" value="UniProtKB-SubCell"/>
</dbReference>
<dbReference type="RefSeq" id="WP_016276860.1">
    <property type="nucleotide sequence ID" value="NZ_CAONFL010000011.1"/>
</dbReference>
<dbReference type="HOGENOM" id="CLU_049382_0_0_10"/>
<evidence type="ECO:0000256" key="5">
    <source>
        <dbReference type="ARBA" id="ARBA00022691"/>
    </source>
</evidence>
<name>R9IEY1_9BACT</name>
<feature type="binding site" evidence="6">
    <location>
        <position position="152"/>
    </location>
    <ligand>
        <name>S-adenosyl-L-methionine</name>
        <dbReference type="ChEBI" id="CHEBI:59789"/>
    </ligand>
</feature>
<dbReference type="PANTHER" id="PTHR43648">
    <property type="entry name" value="ELECTRON TRANSFER FLAVOPROTEIN BETA SUBUNIT LYSINE METHYLTRANSFERASE"/>
    <property type="match status" value="1"/>
</dbReference>
<dbReference type="Proteomes" id="UP000014200">
    <property type="component" value="Unassembled WGS sequence"/>
</dbReference>
<comment type="similarity">
    <text evidence="1 6">Belongs to the methyltransferase superfamily. PrmA family.</text>
</comment>
<dbReference type="PATRIC" id="fig|1235788.3.peg.2564"/>
<dbReference type="EC" id="2.1.1.-" evidence="6"/>
<keyword evidence="8" id="KW-1185">Reference proteome</keyword>
<dbReference type="InterPro" id="IPR004498">
    <property type="entry name" value="Ribosomal_PrmA_MeTrfase"/>
</dbReference>
<comment type="caution">
    <text evidence="7">The sequence shown here is derived from an EMBL/GenBank/DDBJ whole genome shotgun (WGS) entry which is preliminary data.</text>
</comment>
<comment type="catalytic activity">
    <reaction evidence="6">
        <text>L-lysyl-[protein] + 3 S-adenosyl-L-methionine = N(6),N(6),N(6)-trimethyl-L-lysyl-[protein] + 3 S-adenosyl-L-homocysteine + 3 H(+)</text>
        <dbReference type="Rhea" id="RHEA:54192"/>
        <dbReference type="Rhea" id="RHEA-COMP:9752"/>
        <dbReference type="Rhea" id="RHEA-COMP:13826"/>
        <dbReference type="ChEBI" id="CHEBI:15378"/>
        <dbReference type="ChEBI" id="CHEBI:29969"/>
        <dbReference type="ChEBI" id="CHEBI:57856"/>
        <dbReference type="ChEBI" id="CHEBI:59789"/>
        <dbReference type="ChEBI" id="CHEBI:61961"/>
    </reaction>
</comment>
<gene>
    <name evidence="6" type="primary">prmA</name>
    <name evidence="7" type="ORF">C802_02505</name>
</gene>
<dbReference type="InterPro" id="IPR050078">
    <property type="entry name" value="Ribosomal_L11_MeTrfase_PrmA"/>
</dbReference>
<dbReference type="PANTHER" id="PTHR43648:SF1">
    <property type="entry name" value="ELECTRON TRANSFER FLAVOPROTEIN BETA SUBUNIT LYSINE METHYLTRANSFERASE"/>
    <property type="match status" value="1"/>
</dbReference>
<keyword evidence="7" id="KW-0689">Ribosomal protein</keyword>
<sequence>MKYLEVTFATHPCNETVNDVVSALAGEIGFESFVECEGGIQAYIQQELFDEEALKEMVAGFPLPGTTVEYTVKEAEDKNWNEEWEKNFFQPIVIGDRCCIHSTFHKDTPKTEYEILINPQMAFGTGHHETTSSIISELLDADLKGKSVLDMGCGTSILAILASMRGAGPVTAIDIDDWCVNNSRDNITLNQIDNITVELGDARLLEGRPPFDVIIANINRNILLADLPWYAACMHPGSEIFMSGFYVQDIPFIREKAESLGMEFVHHREKNNWAAVKLIMK</sequence>
<dbReference type="GO" id="GO:0016279">
    <property type="term" value="F:protein-lysine N-methyltransferase activity"/>
    <property type="evidence" value="ECO:0007669"/>
    <property type="project" value="RHEA"/>
</dbReference>
<dbReference type="STRING" id="1235788.C802_02505"/>
<keyword evidence="5 6" id="KW-0949">S-adenosyl-L-methionine</keyword>
<keyword evidence="4 6" id="KW-0808">Transferase</keyword>
<feature type="binding site" evidence="6">
    <location>
        <position position="217"/>
    </location>
    <ligand>
        <name>S-adenosyl-L-methionine</name>
        <dbReference type="ChEBI" id="CHEBI:59789"/>
    </ligand>
</feature>
<dbReference type="GO" id="GO:0032259">
    <property type="term" value="P:methylation"/>
    <property type="evidence" value="ECO:0007669"/>
    <property type="project" value="UniProtKB-KW"/>
</dbReference>
<dbReference type="AlphaFoldDB" id="R9IEY1"/>
<dbReference type="CDD" id="cd02440">
    <property type="entry name" value="AdoMet_MTases"/>
    <property type="match status" value="1"/>
</dbReference>
<accession>R9IEY1</accession>
<dbReference type="EMBL" id="ASSP01000016">
    <property type="protein sequence ID" value="EOS11930.1"/>
    <property type="molecule type" value="Genomic_DNA"/>
</dbReference>
<dbReference type="GeneID" id="82153212"/>
<evidence type="ECO:0000313" key="8">
    <source>
        <dbReference type="Proteomes" id="UP000014200"/>
    </source>
</evidence>
<evidence type="ECO:0000256" key="2">
    <source>
        <dbReference type="ARBA" id="ARBA00022490"/>
    </source>
</evidence>
<dbReference type="InterPro" id="IPR029063">
    <property type="entry name" value="SAM-dependent_MTases_sf"/>
</dbReference>
<evidence type="ECO:0000256" key="3">
    <source>
        <dbReference type="ARBA" id="ARBA00022603"/>
    </source>
</evidence>
<feature type="binding site" evidence="6">
    <location>
        <position position="174"/>
    </location>
    <ligand>
        <name>S-adenosyl-L-methionine</name>
        <dbReference type="ChEBI" id="CHEBI:59789"/>
    </ligand>
</feature>
<proteinExistence type="inferred from homology"/>
<evidence type="ECO:0000256" key="4">
    <source>
        <dbReference type="ARBA" id="ARBA00022679"/>
    </source>
</evidence>
<comment type="subcellular location">
    <subcellularLocation>
        <location evidence="6">Cytoplasm</location>
    </subcellularLocation>
</comment>
<dbReference type="HAMAP" id="MF_00735">
    <property type="entry name" value="Methyltr_PrmA"/>
    <property type="match status" value="1"/>
</dbReference>
<keyword evidence="7" id="KW-0687">Ribonucleoprotein</keyword>
<dbReference type="OrthoDB" id="9785995at2"/>
<dbReference type="Pfam" id="PF06325">
    <property type="entry name" value="PrmA"/>
    <property type="match status" value="1"/>
</dbReference>
<dbReference type="NCBIfam" id="NF001785">
    <property type="entry name" value="PRK00517.2-2"/>
    <property type="match status" value="1"/>
</dbReference>
<evidence type="ECO:0000256" key="6">
    <source>
        <dbReference type="HAMAP-Rule" id="MF_00735"/>
    </source>
</evidence>
<dbReference type="GO" id="GO:0005840">
    <property type="term" value="C:ribosome"/>
    <property type="evidence" value="ECO:0007669"/>
    <property type="project" value="UniProtKB-KW"/>
</dbReference>
<dbReference type="SUPFAM" id="SSF53335">
    <property type="entry name" value="S-adenosyl-L-methionine-dependent methyltransferases"/>
    <property type="match status" value="1"/>
</dbReference>
<organism evidence="7 8">
    <name type="scientific">Phocaeicola sartorii</name>
    <dbReference type="NCBI Taxonomy" id="671267"/>
    <lineage>
        <taxon>Bacteria</taxon>
        <taxon>Pseudomonadati</taxon>
        <taxon>Bacteroidota</taxon>
        <taxon>Bacteroidia</taxon>
        <taxon>Bacteroidales</taxon>
        <taxon>Bacteroidaceae</taxon>
        <taxon>Phocaeicola</taxon>
    </lineage>
</organism>
<evidence type="ECO:0000256" key="1">
    <source>
        <dbReference type="ARBA" id="ARBA00009741"/>
    </source>
</evidence>
<dbReference type="Gene3D" id="3.40.50.150">
    <property type="entry name" value="Vaccinia Virus protein VP39"/>
    <property type="match status" value="1"/>
</dbReference>
<reference evidence="7 8" key="1">
    <citation type="submission" date="2013-04" db="EMBL/GenBank/DDBJ databases">
        <title>The Genome Sequence of Bacteroides massiliensis dnLKV3.</title>
        <authorList>
            <consortium name="The Broad Institute Genomics Platform"/>
            <consortium name="The Broad Institute Genome Sequencing Center for Infectious Disease"/>
            <person name="Earl A."/>
            <person name="Xavier R."/>
            <person name="Kuhn K."/>
            <person name="Stappenbeck T."/>
            <person name="Walker B."/>
            <person name="Young S."/>
            <person name="Zeng Q."/>
            <person name="Gargeya S."/>
            <person name="Fitzgerald M."/>
            <person name="Haas B."/>
            <person name="Abouelleil A."/>
            <person name="Allen A.W."/>
            <person name="Alvarado L."/>
            <person name="Arachchi H.M."/>
            <person name="Berlin A.M."/>
            <person name="Chapman S.B."/>
            <person name="Gainer-Dewar J."/>
            <person name="Goldberg J."/>
            <person name="Griggs A."/>
            <person name="Gujja S."/>
            <person name="Hansen M."/>
            <person name="Howarth C."/>
            <person name="Imamovic A."/>
            <person name="Ireland A."/>
            <person name="Larimer J."/>
            <person name="McCowan C."/>
            <person name="Murphy C."/>
            <person name="Pearson M."/>
            <person name="Poon T.W."/>
            <person name="Priest M."/>
            <person name="Roberts A."/>
            <person name="Saif S."/>
            <person name="Shea T."/>
            <person name="Sisk P."/>
            <person name="Sykes S."/>
            <person name="Wortman J."/>
            <person name="Nusbaum C."/>
            <person name="Birren B."/>
        </authorList>
    </citation>
    <scope>NUCLEOTIDE SEQUENCE [LARGE SCALE GENOMIC DNA]</scope>
    <source>
        <strain evidence="8">dnLKV3</strain>
    </source>
</reference>
<evidence type="ECO:0000313" key="7">
    <source>
        <dbReference type="EMBL" id="EOS11930.1"/>
    </source>
</evidence>
<protein>
    <recommendedName>
        <fullName evidence="6">Ribosomal protein L11 methyltransferase</fullName>
        <shortName evidence="6">L11 Mtase</shortName>
        <ecNumber evidence="6">2.1.1.-</ecNumber>
    </recommendedName>
</protein>
<feature type="binding site" evidence="6">
    <location>
        <position position="131"/>
    </location>
    <ligand>
        <name>S-adenosyl-L-methionine</name>
        <dbReference type="ChEBI" id="CHEBI:59789"/>
    </ligand>
</feature>
<comment type="function">
    <text evidence="6">Methylates ribosomal protein L11.</text>
</comment>
<keyword evidence="3 6" id="KW-0489">Methyltransferase</keyword>
<keyword evidence="2 6" id="KW-0963">Cytoplasm</keyword>